<dbReference type="Pfam" id="PF13440">
    <property type="entry name" value="Polysacc_synt_3"/>
    <property type="match status" value="1"/>
</dbReference>
<evidence type="ECO:0000313" key="7">
    <source>
        <dbReference type="EMBL" id="MBU2690462.1"/>
    </source>
</evidence>
<keyword evidence="2" id="KW-1003">Cell membrane</keyword>
<comment type="caution">
    <text evidence="7">The sequence shown here is derived from an EMBL/GenBank/DDBJ whole genome shotgun (WGS) entry which is preliminary data.</text>
</comment>
<feature type="transmembrane region" description="Helical" evidence="6">
    <location>
        <begin position="22"/>
        <end position="40"/>
    </location>
</feature>
<keyword evidence="4 6" id="KW-1133">Transmembrane helix</keyword>
<proteinExistence type="predicted"/>
<dbReference type="PANTHER" id="PTHR30250:SF11">
    <property type="entry name" value="O-ANTIGEN TRANSPORTER-RELATED"/>
    <property type="match status" value="1"/>
</dbReference>
<feature type="transmembrane region" description="Helical" evidence="6">
    <location>
        <begin position="52"/>
        <end position="73"/>
    </location>
</feature>
<dbReference type="GO" id="GO:0005886">
    <property type="term" value="C:plasma membrane"/>
    <property type="evidence" value="ECO:0007669"/>
    <property type="project" value="UniProtKB-SubCell"/>
</dbReference>
<feature type="transmembrane region" description="Helical" evidence="6">
    <location>
        <begin position="423"/>
        <end position="442"/>
    </location>
</feature>
<comment type="subcellular location">
    <subcellularLocation>
        <location evidence="1">Cell membrane</location>
        <topology evidence="1">Multi-pass membrane protein</topology>
    </subcellularLocation>
</comment>
<feature type="transmembrane region" description="Helical" evidence="6">
    <location>
        <begin position="392"/>
        <end position="411"/>
    </location>
</feature>
<keyword evidence="5 6" id="KW-0472">Membrane</keyword>
<evidence type="ECO:0000256" key="3">
    <source>
        <dbReference type="ARBA" id="ARBA00022692"/>
    </source>
</evidence>
<dbReference type="InterPro" id="IPR050833">
    <property type="entry name" value="Poly_Biosynth_Transport"/>
</dbReference>
<dbReference type="Proteomes" id="UP000777784">
    <property type="component" value="Unassembled WGS sequence"/>
</dbReference>
<feature type="transmembrane region" description="Helical" evidence="6">
    <location>
        <begin position="180"/>
        <end position="203"/>
    </location>
</feature>
<feature type="transmembrane region" description="Helical" evidence="6">
    <location>
        <begin position="152"/>
        <end position="174"/>
    </location>
</feature>
<organism evidence="7 8">
    <name type="scientific">Eiseniibacteriota bacterium</name>
    <dbReference type="NCBI Taxonomy" id="2212470"/>
    <lineage>
        <taxon>Bacteria</taxon>
        <taxon>Candidatus Eiseniibacteriota</taxon>
    </lineage>
</organism>
<evidence type="ECO:0000256" key="6">
    <source>
        <dbReference type="SAM" id="Phobius"/>
    </source>
</evidence>
<feature type="transmembrane region" description="Helical" evidence="6">
    <location>
        <begin position="215"/>
        <end position="236"/>
    </location>
</feature>
<sequence length="502" mass="55008">MKLRDLLKKLTQQGAVYGVGEMAGRAAGFLMIPIYTAVLITEDFGRLQVLFVMHQMGQMTADLGFMAAFMRWYGLAKTDEERKNTVVTISAGLLAATLLASGLLASLASPMAKLFLTSTIYTRYVQLVALSLGLRVLSTMANTYLRLRERPVLYAFFSLGRTLLSLALVLFFVLVQKQGIWGVLVGEAIANAAALIVAIFILLPELRGKFIPSYLVEFLNYGLPFVLVNLGAFALLSTDKLILSGKGLVSETGLYALGGKLGIALNVGIIWPFTLVWTPTMFSIAREETEEEAQRLFAKIFTYMAGLLLWAGLGLGLLAPEIIDLVSPPEYASAALVAPFLILSYVIYGFYRNFQVGLNILGKSRRLASSFLIAASLNLILNLILIPHYGMIGAAVATLISYTVMAGLVLQASQRHYPIPYEWWRVGKLILLTLGLYIAGRWLSPAPGYVLSQFVVKAALLLIFPIGVMTLGVLTPGERRRLVGRLRRSRAAKKREPGAEEE</sequence>
<feature type="transmembrane region" description="Helical" evidence="6">
    <location>
        <begin position="124"/>
        <end position="145"/>
    </location>
</feature>
<evidence type="ECO:0000256" key="2">
    <source>
        <dbReference type="ARBA" id="ARBA00022475"/>
    </source>
</evidence>
<keyword evidence="3 6" id="KW-0812">Transmembrane</keyword>
<feature type="transmembrane region" description="Helical" evidence="6">
    <location>
        <begin position="263"/>
        <end position="284"/>
    </location>
</feature>
<name>A0A948RWS4_UNCEI</name>
<evidence type="ECO:0000256" key="5">
    <source>
        <dbReference type="ARBA" id="ARBA00023136"/>
    </source>
</evidence>
<evidence type="ECO:0000256" key="4">
    <source>
        <dbReference type="ARBA" id="ARBA00022989"/>
    </source>
</evidence>
<evidence type="ECO:0000256" key="1">
    <source>
        <dbReference type="ARBA" id="ARBA00004651"/>
    </source>
</evidence>
<gene>
    <name evidence="7" type="ORF">KJ970_05995</name>
</gene>
<dbReference type="PANTHER" id="PTHR30250">
    <property type="entry name" value="PST FAMILY PREDICTED COLANIC ACID TRANSPORTER"/>
    <property type="match status" value="1"/>
</dbReference>
<feature type="transmembrane region" description="Helical" evidence="6">
    <location>
        <begin position="454"/>
        <end position="475"/>
    </location>
</feature>
<protein>
    <submittedName>
        <fullName evidence="7">Lipopolysaccharide biosynthesis protein</fullName>
    </submittedName>
</protein>
<feature type="transmembrane region" description="Helical" evidence="6">
    <location>
        <begin position="331"/>
        <end position="351"/>
    </location>
</feature>
<evidence type="ECO:0000313" key="8">
    <source>
        <dbReference type="Proteomes" id="UP000777784"/>
    </source>
</evidence>
<reference evidence="7" key="1">
    <citation type="submission" date="2021-05" db="EMBL/GenBank/DDBJ databases">
        <title>Energy efficiency and biological interactions define the core microbiome of deep oligotrophic groundwater.</title>
        <authorList>
            <person name="Mehrshad M."/>
            <person name="Lopez-Fernandez M."/>
            <person name="Bell E."/>
            <person name="Bernier-Latmani R."/>
            <person name="Bertilsson S."/>
            <person name="Dopson M."/>
        </authorList>
    </citation>
    <scope>NUCLEOTIDE SEQUENCE</scope>
    <source>
        <strain evidence="7">Modern_marine.mb.64</strain>
    </source>
</reference>
<dbReference type="EMBL" id="JAHJDP010000032">
    <property type="protein sequence ID" value="MBU2690462.1"/>
    <property type="molecule type" value="Genomic_DNA"/>
</dbReference>
<accession>A0A948RWS4</accession>
<feature type="transmembrane region" description="Helical" evidence="6">
    <location>
        <begin position="367"/>
        <end position="386"/>
    </location>
</feature>
<dbReference type="AlphaFoldDB" id="A0A948RWS4"/>
<feature type="transmembrane region" description="Helical" evidence="6">
    <location>
        <begin position="85"/>
        <end position="104"/>
    </location>
</feature>
<feature type="transmembrane region" description="Helical" evidence="6">
    <location>
        <begin position="296"/>
        <end position="319"/>
    </location>
</feature>